<dbReference type="PANTHER" id="PTHR30537:SF5">
    <property type="entry name" value="HTH-TYPE TRANSCRIPTIONAL ACTIVATOR TTDR-RELATED"/>
    <property type="match status" value="1"/>
</dbReference>
<keyword evidence="7" id="KW-1185">Reference proteome</keyword>
<evidence type="ECO:0000313" key="6">
    <source>
        <dbReference type="EMBL" id="MEX6633348.1"/>
    </source>
</evidence>
<evidence type="ECO:0000256" key="4">
    <source>
        <dbReference type="ARBA" id="ARBA00023163"/>
    </source>
</evidence>
<reference evidence="6 7" key="1">
    <citation type="submission" date="2024-05" db="EMBL/GenBank/DDBJ databases">
        <title>Three bacterial strains, DH-69, EH-24, and ECK-19 isolated from coastal sediments.</title>
        <authorList>
            <person name="Ye Y.-Q."/>
            <person name="Du Z.-J."/>
        </authorList>
    </citation>
    <scope>NUCLEOTIDE SEQUENCE [LARGE SCALE GENOMIC DNA]</scope>
    <source>
        <strain evidence="6 7">ECK-19</strain>
    </source>
</reference>
<keyword evidence="3" id="KW-0238">DNA-binding</keyword>
<dbReference type="Gene3D" id="1.10.10.10">
    <property type="entry name" value="Winged helix-like DNA-binding domain superfamily/Winged helix DNA-binding domain"/>
    <property type="match status" value="1"/>
</dbReference>
<dbReference type="InterPro" id="IPR058163">
    <property type="entry name" value="LysR-type_TF_proteobact-type"/>
</dbReference>
<protein>
    <submittedName>
        <fullName evidence="6">LysR family transcriptional regulator</fullName>
    </submittedName>
</protein>
<evidence type="ECO:0000256" key="3">
    <source>
        <dbReference type="ARBA" id="ARBA00023125"/>
    </source>
</evidence>
<dbReference type="Proteomes" id="UP001560685">
    <property type="component" value="Unassembled WGS sequence"/>
</dbReference>
<dbReference type="EMBL" id="JBEHZE010000001">
    <property type="protein sequence ID" value="MEX6633348.1"/>
    <property type="molecule type" value="Genomic_DNA"/>
</dbReference>
<name>A0ABV3Z485_9PROT</name>
<dbReference type="PROSITE" id="PS50931">
    <property type="entry name" value="HTH_LYSR"/>
    <property type="match status" value="1"/>
</dbReference>
<dbReference type="InterPro" id="IPR005119">
    <property type="entry name" value="LysR_subst-bd"/>
</dbReference>
<dbReference type="PANTHER" id="PTHR30537">
    <property type="entry name" value="HTH-TYPE TRANSCRIPTIONAL REGULATOR"/>
    <property type="match status" value="1"/>
</dbReference>
<comment type="similarity">
    <text evidence="1">Belongs to the LysR transcriptional regulatory family.</text>
</comment>
<accession>A0ABV3Z485</accession>
<sequence length="304" mass="33292">MSFDVKNLELFVRVAALGAIGRAGTEFKLSPTNATQRIQALEAELGVKLFNRTTRAISLTPDGEIFLEHAKRILNDVEDARSALSLTAKSVAGHIRVTSSASFARSHIVPFIPEFIDQYRDVTLDLNLTDSIVDIVEQGYDLAFRIGELVPSTLLAQKIDDNPQALVASPEYLARSGTPETPADLADHICIPLGETRLWRLMAEDGTVHEARITGPVKVNLGNAVGAWVLAGMGIGHTALWHSGPDLKAGRLVQVLPKFKLRPDTKIWAVRPPGRLMPARVKAFLDFMQSRIIETNQAQYGTLL</sequence>
<gene>
    <name evidence="6" type="ORF">ABFZ84_07275</name>
</gene>
<evidence type="ECO:0000259" key="5">
    <source>
        <dbReference type="PROSITE" id="PS50931"/>
    </source>
</evidence>
<organism evidence="6 7">
    <name type="scientific">Hyphococcus lacteus</name>
    <dbReference type="NCBI Taxonomy" id="3143536"/>
    <lineage>
        <taxon>Bacteria</taxon>
        <taxon>Pseudomonadati</taxon>
        <taxon>Pseudomonadota</taxon>
        <taxon>Alphaproteobacteria</taxon>
        <taxon>Parvularculales</taxon>
        <taxon>Parvularculaceae</taxon>
        <taxon>Hyphococcus</taxon>
    </lineage>
</organism>
<feature type="domain" description="HTH lysR-type" evidence="5">
    <location>
        <begin position="3"/>
        <end position="60"/>
    </location>
</feature>
<evidence type="ECO:0000256" key="2">
    <source>
        <dbReference type="ARBA" id="ARBA00023015"/>
    </source>
</evidence>
<dbReference type="InterPro" id="IPR036388">
    <property type="entry name" value="WH-like_DNA-bd_sf"/>
</dbReference>
<dbReference type="Pfam" id="PF00126">
    <property type="entry name" value="HTH_1"/>
    <property type="match status" value="1"/>
</dbReference>
<dbReference type="RefSeq" id="WP_369313302.1">
    <property type="nucleotide sequence ID" value="NZ_JBEHZE010000001.1"/>
</dbReference>
<keyword evidence="2" id="KW-0805">Transcription regulation</keyword>
<proteinExistence type="inferred from homology"/>
<evidence type="ECO:0000256" key="1">
    <source>
        <dbReference type="ARBA" id="ARBA00009437"/>
    </source>
</evidence>
<dbReference type="SUPFAM" id="SSF53850">
    <property type="entry name" value="Periplasmic binding protein-like II"/>
    <property type="match status" value="1"/>
</dbReference>
<dbReference type="InterPro" id="IPR000847">
    <property type="entry name" value="LysR_HTH_N"/>
</dbReference>
<dbReference type="InterPro" id="IPR036390">
    <property type="entry name" value="WH_DNA-bd_sf"/>
</dbReference>
<dbReference type="Pfam" id="PF03466">
    <property type="entry name" value="LysR_substrate"/>
    <property type="match status" value="1"/>
</dbReference>
<keyword evidence="4" id="KW-0804">Transcription</keyword>
<evidence type="ECO:0000313" key="7">
    <source>
        <dbReference type="Proteomes" id="UP001560685"/>
    </source>
</evidence>
<comment type="caution">
    <text evidence="6">The sequence shown here is derived from an EMBL/GenBank/DDBJ whole genome shotgun (WGS) entry which is preliminary data.</text>
</comment>
<dbReference type="CDD" id="cd08422">
    <property type="entry name" value="PBP2_CrgA_like"/>
    <property type="match status" value="1"/>
</dbReference>
<dbReference type="Gene3D" id="3.40.190.290">
    <property type="match status" value="1"/>
</dbReference>
<dbReference type="SUPFAM" id="SSF46785">
    <property type="entry name" value="Winged helix' DNA-binding domain"/>
    <property type="match status" value="1"/>
</dbReference>